<dbReference type="AlphaFoldDB" id="A0A2U1K5S3"/>
<dbReference type="EMBL" id="QCZG01000004">
    <property type="protein sequence ID" value="PWA12867.1"/>
    <property type="molecule type" value="Genomic_DNA"/>
</dbReference>
<evidence type="ECO:0000313" key="1">
    <source>
        <dbReference type="EMBL" id="PWA12867.1"/>
    </source>
</evidence>
<keyword evidence="2" id="KW-1185">Reference proteome</keyword>
<proteinExistence type="predicted"/>
<gene>
    <name evidence="1" type="ORF">DCC39_03080</name>
</gene>
<sequence>MLGLLINFKEAQELEYMLKREMEELLLDFGDSRIDGVVKRAMEERYQIIFNLFRRIAPPEECTKYIRHKREHYR</sequence>
<accession>A0A2U1K5S3</accession>
<organism evidence="1 2">
    <name type="scientific">Pueribacillus theae</name>
    <dbReference type="NCBI Taxonomy" id="2171751"/>
    <lineage>
        <taxon>Bacteria</taxon>
        <taxon>Bacillati</taxon>
        <taxon>Bacillota</taxon>
        <taxon>Bacilli</taxon>
        <taxon>Bacillales</taxon>
        <taxon>Bacillaceae</taxon>
        <taxon>Pueribacillus</taxon>
    </lineage>
</organism>
<evidence type="ECO:0000313" key="2">
    <source>
        <dbReference type="Proteomes" id="UP000245998"/>
    </source>
</evidence>
<name>A0A2U1K5S3_9BACI</name>
<reference evidence="1 2" key="1">
    <citation type="submission" date="2018-04" db="EMBL/GenBank/DDBJ databases">
        <title>Camelliibacillus theae gen. nov., sp. nov., isolated from Pu'er tea.</title>
        <authorList>
            <person name="Niu L."/>
        </authorList>
    </citation>
    <scope>NUCLEOTIDE SEQUENCE [LARGE SCALE GENOMIC DNA]</scope>
    <source>
        <strain evidence="1 2">T8</strain>
    </source>
</reference>
<protein>
    <submittedName>
        <fullName evidence="1">Uncharacterized protein</fullName>
    </submittedName>
</protein>
<dbReference type="RefSeq" id="WP_116553421.1">
    <property type="nucleotide sequence ID" value="NZ_QCZG01000004.1"/>
</dbReference>
<dbReference type="Proteomes" id="UP000245998">
    <property type="component" value="Unassembled WGS sequence"/>
</dbReference>
<comment type="caution">
    <text evidence="1">The sequence shown here is derived from an EMBL/GenBank/DDBJ whole genome shotgun (WGS) entry which is preliminary data.</text>
</comment>
<dbReference type="OrthoDB" id="2971867at2"/>